<dbReference type="PANTHER" id="PTHR24093">
    <property type="entry name" value="CATION TRANSPORTING ATPASE"/>
    <property type="match status" value="1"/>
</dbReference>
<dbReference type="GO" id="GO:0046872">
    <property type="term" value="F:metal ion binding"/>
    <property type="evidence" value="ECO:0007669"/>
    <property type="project" value="UniProtKB-KW"/>
</dbReference>
<keyword evidence="4" id="KW-0106">Calcium</keyword>
<feature type="region of interest" description="Disordered" evidence="8">
    <location>
        <begin position="71"/>
        <end position="100"/>
    </location>
</feature>
<keyword evidence="7 9" id="KW-0472">Membrane</keyword>
<evidence type="ECO:0000256" key="2">
    <source>
        <dbReference type="ARBA" id="ARBA00022692"/>
    </source>
</evidence>
<feature type="transmembrane region" description="Helical" evidence="9">
    <location>
        <begin position="396"/>
        <end position="415"/>
    </location>
</feature>
<dbReference type="Pfam" id="PF00122">
    <property type="entry name" value="E1-E2_ATPase"/>
    <property type="match status" value="1"/>
</dbReference>
<feature type="transmembrane region" description="Helical" evidence="9">
    <location>
        <begin position="879"/>
        <end position="899"/>
    </location>
</feature>
<dbReference type="Pfam" id="PF13246">
    <property type="entry name" value="Cation_ATPase"/>
    <property type="match status" value="1"/>
</dbReference>
<protein>
    <submittedName>
        <fullName evidence="12">Uncharacterized protein</fullName>
    </submittedName>
</protein>
<dbReference type="Pfam" id="PF00689">
    <property type="entry name" value="Cation_ATPase_C"/>
    <property type="match status" value="1"/>
</dbReference>
<dbReference type="OMA" id="LHWKGPA"/>
<dbReference type="Gene3D" id="2.70.150.10">
    <property type="entry name" value="Calcium-transporting ATPase, cytoplasmic transduction domain A"/>
    <property type="match status" value="1"/>
</dbReference>
<keyword evidence="2 9" id="KW-0812">Transmembrane</keyword>
<evidence type="ECO:0000256" key="3">
    <source>
        <dbReference type="ARBA" id="ARBA00022723"/>
    </source>
</evidence>
<dbReference type="Gene3D" id="3.40.50.1000">
    <property type="entry name" value="HAD superfamily/HAD-like"/>
    <property type="match status" value="2"/>
</dbReference>
<evidence type="ECO:0000256" key="9">
    <source>
        <dbReference type="SAM" id="Phobius"/>
    </source>
</evidence>
<evidence type="ECO:0000256" key="8">
    <source>
        <dbReference type="SAM" id="MobiDB-lite"/>
    </source>
</evidence>
<comment type="subcellular location">
    <subcellularLocation>
        <location evidence="1">Membrane</location>
    </subcellularLocation>
</comment>
<organism evidence="12">
    <name type="scientific">Daucus carota subsp. sativus</name>
    <name type="common">Carrot</name>
    <dbReference type="NCBI Taxonomy" id="79200"/>
    <lineage>
        <taxon>Eukaryota</taxon>
        <taxon>Viridiplantae</taxon>
        <taxon>Streptophyta</taxon>
        <taxon>Embryophyta</taxon>
        <taxon>Tracheophyta</taxon>
        <taxon>Spermatophyta</taxon>
        <taxon>Magnoliopsida</taxon>
        <taxon>eudicotyledons</taxon>
        <taxon>Gunneridae</taxon>
        <taxon>Pentapetalae</taxon>
        <taxon>asterids</taxon>
        <taxon>campanulids</taxon>
        <taxon>Apiales</taxon>
        <taxon>Apiaceae</taxon>
        <taxon>Apioideae</taxon>
        <taxon>Scandiceae</taxon>
        <taxon>Daucinae</taxon>
        <taxon>Daucus</taxon>
        <taxon>Daucus sect. Daucus</taxon>
    </lineage>
</organism>
<evidence type="ECO:0000256" key="1">
    <source>
        <dbReference type="ARBA" id="ARBA00004370"/>
    </source>
</evidence>
<dbReference type="InterPro" id="IPR008250">
    <property type="entry name" value="ATPase_P-typ_transduc_dom_A_sf"/>
</dbReference>
<evidence type="ECO:0000259" key="10">
    <source>
        <dbReference type="Pfam" id="PF00122"/>
    </source>
</evidence>
<dbReference type="GO" id="GO:0005388">
    <property type="term" value="F:P-type calcium transporter activity"/>
    <property type="evidence" value="ECO:0007669"/>
    <property type="project" value="TreeGrafter"/>
</dbReference>
<dbReference type="Gene3D" id="3.40.1110.10">
    <property type="entry name" value="Calcium-transporting ATPase, cytoplasmic domain N"/>
    <property type="match status" value="1"/>
</dbReference>
<dbReference type="InterPro" id="IPR023299">
    <property type="entry name" value="ATPase_P-typ_cyto_dom_N"/>
</dbReference>
<dbReference type="SUPFAM" id="SSF81665">
    <property type="entry name" value="Calcium ATPase, transmembrane domain M"/>
    <property type="match status" value="1"/>
</dbReference>
<feature type="transmembrane region" description="Helical" evidence="9">
    <location>
        <begin position="992"/>
        <end position="1011"/>
    </location>
</feature>
<feature type="domain" description="Cation-transporting P-type ATPase C-terminal" evidence="11">
    <location>
        <begin position="876"/>
        <end position="1046"/>
    </location>
</feature>
<dbReference type="Gramene" id="KZM83290">
    <property type="protein sequence ID" value="KZM83290"/>
    <property type="gene ID" value="DCAR_030859"/>
</dbReference>
<evidence type="ECO:0000256" key="5">
    <source>
        <dbReference type="ARBA" id="ARBA00022842"/>
    </source>
</evidence>
<feature type="transmembrane region" description="Helical" evidence="9">
    <location>
        <begin position="247"/>
        <end position="267"/>
    </location>
</feature>
<dbReference type="SUPFAM" id="SSF81653">
    <property type="entry name" value="Calcium ATPase, transduction domain A"/>
    <property type="match status" value="1"/>
</dbReference>
<dbReference type="STRING" id="79200.A0A175YJ61"/>
<dbReference type="InterPro" id="IPR023214">
    <property type="entry name" value="HAD_sf"/>
</dbReference>
<evidence type="ECO:0000259" key="11">
    <source>
        <dbReference type="Pfam" id="PF00689"/>
    </source>
</evidence>
<gene>
    <name evidence="12" type="ORF">DCAR_030859</name>
</gene>
<dbReference type="Gene3D" id="1.20.1110.10">
    <property type="entry name" value="Calcium-transporting ATPase, transmembrane domain"/>
    <property type="match status" value="3"/>
</dbReference>
<accession>A0A175YJ61</accession>
<name>A0A175YJ61_DAUCS</name>
<feature type="transmembrane region" description="Helical" evidence="9">
    <location>
        <begin position="851"/>
        <end position="873"/>
    </location>
</feature>
<dbReference type="SUPFAM" id="SSF56784">
    <property type="entry name" value="HAD-like"/>
    <property type="match status" value="1"/>
</dbReference>
<evidence type="ECO:0000256" key="4">
    <source>
        <dbReference type="ARBA" id="ARBA00022837"/>
    </source>
</evidence>
<keyword evidence="3" id="KW-0479">Metal-binding</keyword>
<dbReference type="PRINTS" id="PR00119">
    <property type="entry name" value="CATATPASE"/>
</dbReference>
<feature type="transmembrane region" description="Helical" evidence="9">
    <location>
        <begin position="459"/>
        <end position="482"/>
    </location>
</feature>
<dbReference type="InterPro" id="IPR059000">
    <property type="entry name" value="ATPase_P-type_domA"/>
</dbReference>
<dbReference type="PANTHER" id="PTHR24093:SF470">
    <property type="entry name" value="CALCIUM-TRANSPORTING ATPASE 12, PLASMA MEMBRANE-TYPE-LIKE"/>
    <property type="match status" value="1"/>
</dbReference>
<evidence type="ECO:0000256" key="6">
    <source>
        <dbReference type="ARBA" id="ARBA00022989"/>
    </source>
</evidence>
<feature type="transmembrane region" description="Helical" evidence="9">
    <location>
        <begin position="1023"/>
        <end position="1043"/>
    </location>
</feature>
<dbReference type="EMBL" id="LNRQ01000009">
    <property type="protein sequence ID" value="KZM83290.1"/>
    <property type="molecule type" value="Genomic_DNA"/>
</dbReference>
<dbReference type="InterPro" id="IPR036412">
    <property type="entry name" value="HAD-like_sf"/>
</dbReference>
<sequence length="1117" mass="123756">MSEANLNVDYEAQSLLVFTGDASPRRALSRMIVLLHSISKFRSEAERSYTSIDDTNVEDDEGQPELTVLVDGSSAQDNSLGSNKDRLDSEVTSQTSRGDSHHGIELLTQFKISEISVTTHIASGNASTVPSVLPKSQQDKLQRSQTKKITQIMKERDLKTFNSFGGIDGVADALSTDLVKGLHDKDDICRRKMEIDSQKQFPESCFFPLLIDTCKSSTTILLLVVAVLSLAFGLQEEGPETGWHDGAILFLMITVLVLLTSLCRYNHEKKLLRRLRKQGAPMKTVHVTRGECNQPISISDLVRGDIVLLERGYEVPCDGFYIDGKSLEVDAGSQSIIDDKNPFLFYGSRVINGSGRMVVASVGTTTVWDNLMKTNSRDKKSIVEAHLDKLMKGIHIFGLLITILMFTASFLRFVLKKPDEANGYRSEVKDKPTSIRIICNTIEKIVTEPKGTARTLRSLLGISLVGIMENVPMVVSIAITLWNDKVLSDKATCHDLLACIKSSSVTRICTDKIGGLTEQQMEVSMVSVGCDVISDSSSLSPKVLEALCEGIGTSVFTSADACHVMEASLCLWANDAIGLMSNNLKTNWELLQWTESDASKNSCGVLIKKTEEDVMRLHWKGPVGEILAKCSLCYDKEGNLHEMNTQKRLDFERVNKDMLDKQLKTVALACRPAFARRLEGNDLNLIGLIGLKDSSKETTNMAIALAFSEGSIRTILVSADDVSSLEPIAVQHGLLKQASNLVLKGEDFQKLTKAERMEKIDQICVLGNCLPADKQSFVKCLKDRGEVVAMVGMQTTDAPALRECDIGVALGTWNSAIARESSDITIWNEGLCFLFDVIICGRWVYGKLQKFIQVLLIMTVSSLLLNFVGVVSTGDAPMTAVQVFGLNLLMTFIDGMALLGSPQARRQCYESTDGPTGSLITMAMIRNVIAQSSYQITILMTLQQKGHLIEGTTKKSIQSMIFNSLIMCQAFNLFNARELQNKNFFKGIIHDFWFLCAMAIYSFLHILYFAIGYRLAKDARLDYRLWEGCFLIGIVSWLFDWIWKVLLPSSRIECFTGWLINCTGKCKMTVLKKGWWLVKGGCLHSESLPPETNSNLHDPLINTLDSLSTPNPYETLV</sequence>
<keyword evidence="6 9" id="KW-1133">Transmembrane helix</keyword>
<dbReference type="InterPro" id="IPR006068">
    <property type="entry name" value="ATPase_P-typ_cation-transptr_C"/>
</dbReference>
<evidence type="ECO:0000313" key="12">
    <source>
        <dbReference type="EMBL" id="KZM83290.1"/>
    </source>
</evidence>
<feature type="domain" description="P-type ATPase A" evidence="10">
    <location>
        <begin position="283"/>
        <end position="372"/>
    </location>
</feature>
<dbReference type="InterPro" id="IPR023298">
    <property type="entry name" value="ATPase_P-typ_TM_dom_sf"/>
</dbReference>
<keyword evidence="5" id="KW-0460">Magnesium</keyword>
<dbReference type="GO" id="GO:0000166">
    <property type="term" value="F:nucleotide binding"/>
    <property type="evidence" value="ECO:0007669"/>
    <property type="project" value="InterPro"/>
</dbReference>
<proteinExistence type="predicted"/>
<comment type="caution">
    <text evidence="12">The sequence shown here is derived from an EMBL/GenBank/DDBJ whole genome shotgun (WGS) entry which is preliminary data.</text>
</comment>
<feature type="compositionally biased region" description="Polar residues" evidence="8">
    <location>
        <begin position="73"/>
        <end position="82"/>
    </location>
</feature>
<dbReference type="AlphaFoldDB" id="A0A175YJ61"/>
<dbReference type="GO" id="GO:0005886">
    <property type="term" value="C:plasma membrane"/>
    <property type="evidence" value="ECO:0007669"/>
    <property type="project" value="TreeGrafter"/>
</dbReference>
<reference evidence="12" key="1">
    <citation type="journal article" date="2016" name="Nat. Genet.">
        <title>A high-quality carrot genome assembly provides new insights into carotenoid accumulation and asterid genome evolution.</title>
        <authorList>
            <person name="Iorizzo M."/>
            <person name="Ellison S."/>
            <person name="Senalik D."/>
            <person name="Zeng P."/>
            <person name="Satapoomin P."/>
            <person name="Huang J."/>
            <person name="Bowman M."/>
            <person name="Iovene M."/>
            <person name="Sanseverino W."/>
            <person name="Cavagnaro P."/>
            <person name="Yildiz M."/>
            <person name="Macko-Podgorni A."/>
            <person name="Moranska E."/>
            <person name="Grzebelus E."/>
            <person name="Grzebelus D."/>
            <person name="Ashrafi H."/>
            <person name="Zheng Z."/>
            <person name="Cheng S."/>
            <person name="Spooner D."/>
            <person name="Van Deynze A."/>
            <person name="Simon P."/>
        </authorList>
    </citation>
    <scope>NUCLEOTIDE SEQUENCE [LARGE SCALE GENOMIC DNA]</scope>
    <source>
        <tissue evidence="12">Leaf</tissue>
    </source>
</reference>
<evidence type="ECO:0000256" key="7">
    <source>
        <dbReference type="ARBA" id="ARBA00023136"/>
    </source>
</evidence>